<accession>A0A2P5EYZ9</accession>
<organism evidence="2 3">
    <name type="scientific">Trema orientale</name>
    <name type="common">Charcoal tree</name>
    <name type="synonym">Celtis orientalis</name>
    <dbReference type="NCBI Taxonomy" id="63057"/>
    <lineage>
        <taxon>Eukaryota</taxon>
        <taxon>Viridiplantae</taxon>
        <taxon>Streptophyta</taxon>
        <taxon>Embryophyta</taxon>
        <taxon>Tracheophyta</taxon>
        <taxon>Spermatophyta</taxon>
        <taxon>Magnoliopsida</taxon>
        <taxon>eudicotyledons</taxon>
        <taxon>Gunneridae</taxon>
        <taxon>Pentapetalae</taxon>
        <taxon>rosids</taxon>
        <taxon>fabids</taxon>
        <taxon>Rosales</taxon>
        <taxon>Cannabaceae</taxon>
        <taxon>Trema</taxon>
    </lineage>
</organism>
<dbReference type="Proteomes" id="UP000237000">
    <property type="component" value="Unassembled WGS sequence"/>
</dbReference>
<feature type="transmembrane region" description="Helical" evidence="1">
    <location>
        <begin position="130"/>
        <end position="150"/>
    </location>
</feature>
<evidence type="ECO:0000256" key="1">
    <source>
        <dbReference type="SAM" id="Phobius"/>
    </source>
</evidence>
<dbReference type="EMBL" id="JXTC01000080">
    <property type="protein sequence ID" value="PON90765.1"/>
    <property type="molecule type" value="Genomic_DNA"/>
</dbReference>
<dbReference type="InParanoid" id="A0A2P5EYZ9"/>
<gene>
    <name evidence="2" type="ORF">TorRG33x02_134030</name>
</gene>
<keyword evidence="1" id="KW-1133">Transmembrane helix</keyword>
<evidence type="ECO:0000313" key="2">
    <source>
        <dbReference type="EMBL" id="PON90765.1"/>
    </source>
</evidence>
<protein>
    <submittedName>
        <fullName evidence="2">Uncharacterized protein</fullName>
    </submittedName>
</protein>
<name>A0A2P5EYZ9_TREOI</name>
<proteinExistence type="predicted"/>
<reference evidence="3" key="1">
    <citation type="submission" date="2016-06" db="EMBL/GenBank/DDBJ databases">
        <title>Parallel loss of symbiosis genes in relatives of nitrogen-fixing non-legume Parasponia.</title>
        <authorList>
            <person name="Van Velzen R."/>
            <person name="Holmer R."/>
            <person name="Bu F."/>
            <person name="Rutten L."/>
            <person name="Van Zeijl A."/>
            <person name="Liu W."/>
            <person name="Santuari L."/>
            <person name="Cao Q."/>
            <person name="Sharma T."/>
            <person name="Shen D."/>
            <person name="Roswanjaya Y."/>
            <person name="Wardhani T."/>
            <person name="Kalhor M.S."/>
            <person name="Jansen J."/>
            <person name="Van den Hoogen J."/>
            <person name="Gungor B."/>
            <person name="Hartog M."/>
            <person name="Hontelez J."/>
            <person name="Verver J."/>
            <person name="Yang W.-C."/>
            <person name="Schijlen E."/>
            <person name="Repin R."/>
            <person name="Schilthuizen M."/>
            <person name="Schranz E."/>
            <person name="Heidstra R."/>
            <person name="Miyata K."/>
            <person name="Fedorova E."/>
            <person name="Kohlen W."/>
            <person name="Bisseling T."/>
            <person name="Smit S."/>
            <person name="Geurts R."/>
        </authorList>
    </citation>
    <scope>NUCLEOTIDE SEQUENCE [LARGE SCALE GENOMIC DNA]</scope>
    <source>
        <strain evidence="3">cv. RG33-2</strain>
    </source>
</reference>
<evidence type="ECO:0000313" key="3">
    <source>
        <dbReference type="Proteomes" id="UP000237000"/>
    </source>
</evidence>
<comment type="caution">
    <text evidence="2">The sequence shown here is derived from an EMBL/GenBank/DDBJ whole genome shotgun (WGS) entry which is preliminary data.</text>
</comment>
<keyword evidence="1" id="KW-0472">Membrane</keyword>
<keyword evidence="1" id="KW-0812">Transmembrane</keyword>
<dbReference type="OrthoDB" id="10553147at2759"/>
<keyword evidence="3" id="KW-1185">Reference proteome</keyword>
<dbReference type="AlphaFoldDB" id="A0A2P5EYZ9"/>
<sequence>MSKNKKIKIIKKKLSPLSPLSLSASASASDASLDFISSHPTSASASHIYKITPNCLIYGGTERERVRRRDQKLASASTAELSIGFELRTNNRSSIYMDRREWSEPHHCLNYHSSTTSTPLPSLLVANHSFYSSLRTILFLYIYVFVYVLVYV</sequence>